<dbReference type="EMBL" id="JACHEK010000010">
    <property type="protein sequence ID" value="MBB6146575.1"/>
    <property type="molecule type" value="Genomic_DNA"/>
</dbReference>
<keyword evidence="3" id="KW-1185">Reference proteome</keyword>
<gene>
    <name evidence="2" type="ORF">HNQ77_004554</name>
</gene>
<dbReference type="SUPFAM" id="SSF50341">
    <property type="entry name" value="CheW-like"/>
    <property type="match status" value="1"/>
</dbReference>
<feature type="domain" description="CheW-like" evidence="1">
    <location>
        <begin position="12"/>
        <end position="152"/>
    </location>
</feature>
<dbReference type="PANTHER" id="PTHR22617:SF23">
    <property type="entry name" value="CHEMOTAXIS PROTEIN CHEW"/>
    <property type="match status" value="1"/>
</dbReference>
<reference evidence="2 3" key="1">
    <citation type="submission" date="2020-08" db="EMBL/GenBank/DDBJ databases">
        <title>Genomic Encyclopedia of Type Strains, Phase IV (KMG-IV): sequencing the most valuable type-strain genomes for metagenomic binning, comparative biology and taxonomic classification.</title>
        <authorList>
            <person name="Goeker M."/>
        </authorList>
    </citation>
    <scope>NUCLEOTIDE SEQUENCE [LARGE SCALE GENOMIC DNA]</scope>
    <source>
        <strain evidence="2 3">DSM 103733</strain>
    </source>
</reference>
<evidence type="ECO:0000259" key="1">
    <source>
        <dbReference type="PROSITE" id="PS50851"/>
    </source>
</evidence>
<accession>A0A841K0S1</accession>
<dbReference type="Pfam" id="PF01584">
    <property type="entry name" value="CheW"/>
    <property type="match status" value="1"/>
</dbReference>
<name>A0A841K0S1_9BACT</name>
<dbReference type="GO" id="GO:0007165">
    <property type="term" value="P:signal transduction"/>
    <property type="evidence" value="ECO:0007669"/>
    <property type="project" value="InterPro"/>
</dbReference>
<proteinExistence type="predicted"/>
<dbReference type="SMART" id="SM00260">
    <property type="entry name" value="CheW"/>
    <property type="match status" value="1"/>
</dbReference>
<dbReference type="GO" id="GO:0006935">
    <property type="term" value="P:chemotaxis"/>
    <property type="evidence" value="ECO:0007669"/>
    <property type="project" value="InterPro"/>
</dbReference>
<organism evidence="2 3">
    <name type="scientific">Silvibacterium bohemicum</name>
    <dbReference type="NCBI Taxonomy" id="1577686"/>
    <lineage>
        <taxon>Bacteria</taxon>
        <taxon>Pseudomonadati</taxon>
        <taxon>Acidobacteriota</taxon>
        <taxon>Terriglobia</taxon>
        <taxon>Terriglobales</taxon>
        <taxon>Acidobacteriaceae</taxon>
        <taxon>Silvibacterium</taxon>
    </lineage>
</organism>
<dbReference type="GO" id="GO:0005829">
    <property type="term" value="C:cytosol"/>
    <property type="evidence" value="ECO:0007669"/>
    <property type="project" value="TreeGrafter"/>
</dbReference>
<protein>
    <submittedName>
        <fullName evidence="2">Purine-binding chemotaxis protein CheW</fullName>
    </submittedName>
</protein>
<dbReference type="InterPro" id="IPR039315">
    <property type="entry name" value="CheW"/>
</dbReference>
<evidence type="ECO:0000313" key="2">
    <source>
        <dbReference type="EMBL" id="MBB6146575.1"/>
    </source>
</evidence>
<dbReference type="AlphaFoldDB" id="A0A841K0S1"/>
<dbReference type="Gene3D" id="2.40.50.180">
    <property type="entry name" value="CheA-289, Domain 4"/>
    <property type="match status" value="1"/>
</dbReference>
<dbReference type="Gene3D" id="2.30.30.40">
    <property type="entry name" value="SH3 Domains"/>
    <property type="match status" value="1"/>
</dbReference>
<dbReference type="PANTHER" id="PTHR22617">
    <property type="entry name" value="CHEMOTAXIS SENSOR HISTIDINE KINASE-RELATED"/>
    <property type="match status" value="1"/>
</dbReference>
<dbReference type="InterPro" id="IPR002545">
    <property type="entry name" value="CheW-lke_dom"/>
</dbReference>
<dbReference type="InterPro" id="IPR036061">
    <property type="entry name" value="CheW-like_dom_sf"/>
</dbReference>
<comment type="caution">
    <text evidence="2">The sequence shown here is derived from an EMBL/GenBank/DDBJ whole genome shotgun (WGS) entry which is preliminary data.</text>
</comment>
<sequence>MIEAGDPGRSMTRQYATFHVGELFLGIEVEKVQEVMRHQEMTDIPLAPPAIRGLINLRGQIVVAVDTRRSLGLPSSESEVLARNIIIRSDDGGVSLLVDDIGDVLDVPLKAFAPVPENMPAARRELIEGVYNLNDRLLLVLDTKRLLASASS</sequence>
<dbReference type="PROSITE" id="PS50851">
    <property type="entry name" value="CHEW"/>
    <property type="match status" value="1"/>
</dbReference>
<dbReference type="Proteomes" id="UP000538666">
    <property type="component" value="Unassembled WGS sequence"/>
</dbReference>
<dbReference type="RefSeq" id="WP_197081896.1">
    <property type="nucleotide sequence ID" value="NZ_JACHEK010000010.1"/>
</dbReference>
<evidence type="ECO:0000313" key="3">
    <source>
        <dbReference type="Proteomes" id="UP000538666"/>
    </source>
</evidence>